<comment type="caution">
    <text evidence="1">The sequence shown here is derived from an EMBL/GenBank/DDBJ whole genome shotgun (WGS) entry which is preliminary data.</text>
</comment>
<evidence type="ECO:0000313" key="2">
    <source>
        <dbReference type="Proteomes" id="UP001172101"/>
    </source>
</evidence>
<organism evidence="1 2">
    <name type="scientific">Lasiosphaeria miniovina</name>
    <dbReference type="NCBI Taxonomy" id="1954250"/>
    <lineage>
        <taxon>Eukaryota</taxon>
        <taxon>Fungi</taxon>
        <taxon>Dikarya</taxon>
        <taxon>Ascomycota</taxon>
        <taxon>Pezizomycotina</taxon>
        <taxon>Sordariomycetes</taxon>
        <taxon>Sordariomycetidae</taxon>
        <taxon>Sordariales</taxon>
        <taxon>Lasiosphaeriaceae</taxon>
        <taxon>Lasiosphaeria</taxon>
    </lineage>
</organism>
<dbReference type="Proteomes" id="UP001172101">
    <property type="component" value="Unassembled WGS sequence"/>
</dbReference>
<keyword evidence="2" id="KW-1185">Reference proteome</keyword>
<gene>
    <name evidence="1" type="ORF">B0T26DRAFT_672451</name>
</gene>
<dbReference type="RefSeq" id="XP_060300688.1">
    <property type="nucleotide sequence ID" value="XM_060439452.1"/>
</dbReference>
<proteinExistence type="predicted"/>
<name>A0AA40EA08_9PEZI</name>
<accession>A0AA40EA08</accession>
<protein>
    <submittedName>
        <fullName evidence="1">Uncharacterized protein</fullName>
    </submittedName>
</protein>
<dbReference type="GeneID" id="85322722"/>
<reference evidence="1" key="1">
    <citation type="submission" date="2023-06" db="EMBL/GenBank/DDBJ databases">
        <title>Genome-scale phylogeny and comparative genomics of the fungal order Sordariales.</title>
        <authorList>
            <consortium name="Lawrence Berkeley National Laboratory"/>
            <person name="Hensen N."/>
            <person name="Bonometti L."/>
            <person name="Westerberg I."/>
            <person name="Brannstrom I.O."/>
            <person name="Guillou S."/>
            <person name="Cros-Aarteil S."/>
            <person name="Calhoun S."/>
            <person name="Haridas S."/>
            <person name="Kuo A."/>
            <person name="Mondo S."/>
            <person name="Pangilinan J."/>
            <person name="Riley R."/>
            <person name="LaButti K."/>
            <person name="Andreopoulos B."/>
            <person name="Lipzen A."/>
            <person name="Chen C."/>
            <person name="Yanf M."/>
            <person name="Daum C."/>
            <person name="Ng V."/>
            <person name="Clum A."/>
            <person name="Steindorff A."/>
            <person name="Ohm R."/>
            <person name="Martin F."/>
            <person name="Silar P."/>
            <person name="Natvig D."/>
            <person name="Lalanne C."/>
            <person name="Gautier V."/>
            <person name="Ament-velasquez S.L."/>
            <person name="Kruys A."/>
            <person name="Hutchinson M.I."/>
            <person name="Powell A.J."/>
            <person name="Barry K."/>
            <person name="Miller A.N."/>
            <person name="Grigoriev I.V."/>
            <person name="Debuchy R."/>
            <person name="Gladieux P."/>
            <person name="Thoren M.H."/>
            <person name="Johannesson H."/>
        </authorList>
    </citation>
    <scope>NUCLEOTIDE SEQUENCE</scope>
    <source>
        <strain evidence="1">SMH2392-1A</strain>
    </source>
</reference>
<dbReference type="AlphaFoldDB" id="A0AA40EA08"/>
<evidence type="ECO:0000313" key="1">
    <source>
        <dbReference type="EMBL" id="KAK0727833.1"/>
    </source>
</evidence>
<sequence length="193" mass="22356">MADYPRDKEDAQTKILRLDARLEEVEDFSTELQGRILELETQIEVDQDLAAEAQGRTSEMENQLWEEKNHARQARRLATETQAKLHQALKHTDQQLREKVMSLECERDNMKVIIKNQEYQICQFQSLAFEGFDGGLESLQCNIKAWAGKYAIDDMNSIKEILADNYEIFLKALGNVVRLRTKKMSSNASKCRQ</sequence>
<dbReference type="EMBL" id="JAUIRO010000002">
    <property type="protein sequence ID" value="KAK0727833.1"/>
    <property type="molecule type" value="Genomic_DNA"/>
</dbReference>